<evidence type="ECO:0000256" key="7">
    <source>
        <dbReference type="SAM" id="MobiDB-lite"/>
    </source>
</evidence>
<dbReference type="GO" id="GO:0005634">
    <property type="term" value="C:nucleus"/>
    <property type="evidence" value="ECO:0007669"/>
    <property type="project" value="UniProtKB-SubCell"/>
</dbReference>
<dbReference type="PRINTS" id="PR00031">
    <property type="entry name" value="HTHREPRESSR"/>
</dbReference>
<dbReference type="InterPro" id="IPR000047">
    <property type="entry name" value="HTH_motif"/>
</dbReference>
<feature type="DNA-binding region" description="Homeobox" evidence="5">
    <location>
        <begin position="75"/>
        <end position="134"/>
    </location>
</feature>
<dbReference type="SMART" id="SM00389">
    <property type="entry name" value="HOX"/>
    <property type="match status" value="1"/>
</dbReference>
<feature type="region of interest" description="Disordered" evidence="7">
    <location>
        <begin position="368"/>
        <end position="402"/>
    </location>
</feature>
<feature type="region of interest" description="Disordered" evidence="7">
    <location>
        <begin position="451"/>
        <end position="522"/>
    </location>
</feature>
<dbReference type="Pfam" id="PF24818">
    <property type="entry name" value="PH_TRF2_HOY1"/>
    <property type="match status" value="1"/>
</dbReference>
<sequence>MLPPLTIRDLPPNRPMTITADTPTSCVSSPFSPAPSPACSDVGSMGEGTEQLEDVIPPTLRRAMSMSSLAANGKQRRKRSRTTPEQLARLEEYFAADQSPTSARRRDIARELGLDERQTQIWFQNRRAKLKLQAKMKARAVEKLEPPPESPPALTSGFDADVYNLIHEDDEVTIVPCTDLTIGNWRRVASSQHDLIAYTCEARRSITWFIRSGGLSFKIEVPYDIIAESRFTNVSPGVGSATFVLDRPPTFYVEKHVEPAPGVESARYWQVSGDWTEGRQASVVLQHCLMGPAYQLSHLVNNISPSGASSEVSLYTPTLSVSDAGSSPEVYSRSCDSPVDTHPHAHSSTMVLRKPSSLSSLRMLHHPSLERLRPSRHASVPMFHSPLSSMSTPNSPHSPSDPSGMSPMLLYMDGGGAQQYTVATRSGMPDQLPRLPLGVPNLPRLNYDYTSRSASPHDCTSEPPSAASTPGYYGAPSPAWDGSVSPFVPQGMSAPERPQEPYNPQAYGYNPGSVYDHGSRTF</sequence>
<dbReference type="AlphaFoldDB" id="A0AAD7XA75"/>
<comment type="caution">
    <text evidence="9">The sequence shown here is derived from an EMBL/GenBank/DDBJ whole genome shotgun (WGS) entry which is preliminary data.</text>
</comment>
<proteinExistence type="predicted"/>
<comment type="subcellular location">
    <subcellularLocation>
        <location evidence="1 5 6">Nucleus</location>
    </subcellularLocation>
</comment>
<organism evidence="9 10">
    <name type="scientific">Trametes cubensis</name>
    <dbReference type="NCBI Taxonomy" id="1111947"/>
    <lineage>
        <taxon>Eukaryota</taxon>
        <taxon>Fungi</taxon>
        <taxon>Dikarya</taxon>
        <taxon>Basidiomycota</taxon>
        <taxon>Agaricomycotina</taxon>
        <taxon>Agaricomycetes</taxon>
        <taxon>Polyporales</taxon>
        <taxon>Polyporaceae</taxon>
        <taxon>Trametes</taxon>
    </lineage>
</organism>
<dbReference type="InterPro" id="IPR001356">
    <property type="entry name" value="HD"/>
</dbReference>
<dbReference type="Pfam" id="PF00046">
    <property type="entry name" value="Homeodomain"/>
    <property type="match status" value="1"/>
</dbReference>
<dbReference type="Proteomes" id="UP001215151">
    <property type="component" value="Unassembled WGS sequence"/>
</dbReference>
<dbReference type="PROSITE" id="PS50071">
    <property type="entry name" value="HOMEOBOX_2"/>
    <property type="match status" value="1"/>
</dbReference>
<keyword evidence="4 5" id="KW-0539">Nucleus</keyword>
<evidence type="ECO:0000313" key="10">
    <source>
        <dbReference type="Proteomes" id="UP001215151"/>
    </source>
</evidence>
<feature type="region of interest" description="Disordered" evidence="7">
    <location>
        <begin position="326"/>
        <end position="353"/>
    </location>
</feature>
<dbReference type="PANTHER" id="PTHR24339">
    <property type="entry name" value="HOMEOBOX PROTEIN EMX-RELATED"/>
    <property type="match status" value="1"/>
</dbReference>
<keyword evidence="10" id="KW-1185">Reference proteome</keyword>
<keyword evidence="2 5" id="KW-0238">DNA-binding</keyword>
<evidence type="ECO:0000256" key="4">
    <source>
        <dbReference type="ARBA" id="ARBA00023242"/>
    </source>
</evidence>
<keyword evidence="3 5" id="KW-0371">Homeobox</keyword>
<evidence type="ECO:0000259" key="8">
    <source>
        <dbReference type="PROSITE" id="PS50071"/>
    </source>
</evidence>
<dbReference type="SUPFAM" id="SSF46689">
    <property type="entry name" value="Homeodomain-like"/>
    <property type="match status" value="1"/>
</dbReference>
<dbReference type="InterPro" id="IPR057939">
    <property type="entry name" value="TRF2_HOY1_PH"/>
</dbReference>
<evidence type="ECO:0000313" key="9">
    <source>
        <dbReference type="EMBL" id="KAJ8469328.1"/>
    </source>
</evidence>
<evidence type="ECO:0000256" key="2">
    <source>
        <dbReference type="ARBA" id="ARBA00023125"/>
    </source>
</evidence>
<dbReference type="GO" id="GO:0000978">
    <property type="term" value="F:RNA polymerase II cis-regulatory region sequence-specific DNA binding"/>
    <property type="evidence" value="ECO:0007669"/>
    <property type="project" value="TreeGrafter"/>
</dbReference>
<evidence type="ECO:0000256" key="5">
    <source>
        <dbReference type="PROSITE-ProRule" id="PRU00108"/>
    </source>
</evidence>
<evidence type="ECO:0000256" key="1">
    <source>
        <dbReference type="ARBA" id="ARBA00004123"/>
    </source>
</evidence>
<dbReference type="EMBL" id="JAPEVG010000295">
    <property type="protein sequence ID" value="KAJ8469328.1"/>
    <property type="molecule type" value="Genomic_DNA"/>
</dbReference>
<feature type="domain" description="Homeobox" evidence="8">
    <location>
        <begin position="73"/>
        <end position="133"/>
    </location>
</feature>
<dbReference type="PANTHER" id="PTHR24339:SF28">
    <property type="entry name" value="E5-RELATED"/>
    <property type="match status" value="1"/>
</dbReference>
<gene>
    <name evidence="9" type="ORF">ONZ51_g9059</name>
</gene>
<evidence type="ECO:0000256" key="3">
    <source>
        <dbReference type="ARBA" id="ARBA00023155"/>
    </source>
</evidence>
<dbReference type="CDD" id="cd00086">
    <property type="entry name" value="homeodomain"/>
    <property type="match status" value="1"/>
</dbReference>
<dbReference type="InterPro" id="IPR009057">
    <property type="entry name" value="Homeodomain-like_sf"/>
</dbReference>
<name>A0AAD7XA75_9APHY</name>
<protein>
    <recommendedName>
        <fullName evidence="8">Homeobox domain-containing protein</fullName>
    </recommendedName>
</protein>
<dbReference type="Gene3D" id="1.10.10.60">
    <property type="entry name" value="Homeodomain-like"/>
    <property type="match status" value="1"/>
</dbReference>
<feature type="compositionally biased region" description="Polar residues" evidence="7">
    <location>
        <begin position="386"/>
        <end position="402"/>
    </location>
</feature>
<dbReference type="GO" id="GO:0000981">
    <property type="term" value="F:DNA-binding transcription factor activity, RNA polymerase II-specific"/>
    <property type="evidence" value="ECO:0007669"/>
    <property type="project" value="TreeGrafter"/>
</dbReference>
<dbReference type="InterPro" id="IPR050877">
    <property type="entry name" value="EMX-VAX-Noto_Homeobox_TFs"/>
</dbReference>
<accession>A0AAD7XA75</accession>
<reference evidence="9" key="1">
    <citation type="submission" date="2022-11" db="EMBL/GenBank/DDBJ databases">
        <title>Genome Sequence of Cubamyces cubensis.</title>
        <authorList>
            <person name="Buettner E."/>
        </authorList>
    </citation>
    <scope>NUCLEOTIDE SEQUENCE</scope>
    <source>
        <strain evidence="9">MPL-01</strain>
    </source>
</reference>
<evidence type="ECO:0000256" key="6">
    <source>
        <dbReference type="RuleBase" id="RU000682"/>
    </source>
</evidence>